<dbReference type="AlphaFoldDB" id="A0AA86PTX2"/>
<keyword evidence="4" id="KW-1185">Reference proteome</keyword>
<proteinExistence type="predicted"/>
<evidence type="ECO:0000256" key="1">
    <source>
        <dbReference type="SAM" id="Phobius"/>
    </source>
</evidence>
<keyword evidence="1" id="KW-0472">Membrane</keyword>
<dbReference type="EMBL" id="CAXDID020000230">
    <property type="protein sequence ID" value="CAL6060415.1"/>
    <property type="molecule type" value="Genomic_DNA"/>
</dbReference>
<organism evidence="2">
    <name type="scientific">Hexamita inflata</name>
    <dbReference type="NCBI Taxonomy" id="28002"/>
    <lineage>
        <taxon>Eukaryota</taxon>
        <taxon>Metamonada</taxon>
        <taxon>Diplomonadida</taxon>
        <taxon>Hexamitidae</taxon>
        <taxon>Hexamitinae</taxon>
        <taxon>Hexamita</taxon>
    </lineage>
</organism>
<evidence type="ECO:0000313" key="2">
    <source>
        <dbReference type="EMBL" id="CAI9945766.1"/>
    </source>
</evidence>
<evidence type="ECO:0000313" key="4">
    <source>
        <dbReference type="Proteomes" id="UP001642409"/>
    </source>
</evidence>
<reference evidence="3 4" key="2">
    <citation type="submission" date="2024-07" db="EMBL/GenBank/DDBJ databases">
        <authorList>
            <person name="Akdeniz Z."/>
        </authorList>
    </citation>
    <scope>NUCLEOTIDE SEQUENCE [LARGE SCALE GENOMIC DNA]</scope>
</reference>
<gene>
    <name evidence="2" type="ORF">HINF_LOCUS33411</name>
    <name evidence="3" type="ORF">HINF_LOCUS49214</name>
</gene>
<protein>
    <submittedName>
        <fullName evidence="2">Uncharacterized protein</fullName>
    </submittedName>
</protein>
<evidence type="ECO:0000313" key="3">
    <source>
        <dbReference type="EMBL" id="CAL6060415.1"/>
    </source>
</evidence>
<comment type="caution">
    <text evidence="2">The sequence shown here is derived from an EMBL/GenBank/DDBJ whole genome shotgun (WGS) entry which is preliminary data.</text>
</comment>
<accession>A0AA86PTX2</accession>
<reference evidence="2" key="1">
    <citation type="submission" date="2023-06" db="EMBL/GenBank/DDBJ databases">
        <authorList>
            <person name="Kurt Z."/>
        </authorList>
    </citation>
    <scope>NUCLEOTIDE SEQUENCE</scope>
</reference>
<dbReference type="Gene3D" id="1.10.10.60">
    <property type="entry name" value="Homeodomain-like"/>
    <property type="match status" value="1"/>
</dbReference>
<dbReference type="Proteomes" id="UP001642409">
    <property type="component" value="Unassembled WGS sequence"/>
</dbReference>
<name>A0AA86PTX2_9EUKA</name>
<keyword evidence="1" id="KW-1133">Transmembrane helix</keyword>
<sequence>MQEEEIQSIIDSTPKIYMYIWSKEMHSKFVVVCMALGIITCRPKQILKFFEHYEGINKEIIGSHLQKERKTIVNDHKLRQSGEIENWMAPNDVQNETLTAIVQKWNQISKDLMTKKSWILQKRCDMSIVILIILFQICDSITFAIGTQLQTKKYSFL</sequence>
<dbReference type="EMBL" id="CATOUU010000751">
    <property type="protein sequence ID" value="CAI9945766.1"/>
    <property type="molecule type" value="Genomic_DNA"/>
</dbReference>
<keyword evidence="1" id="KW-0812">Transmembrane</keyword>
<feature type="transmembrane region" description="Helical" evidence="1">
    <location>
        <begin position="126"/>
        <end position="147"/>
    </location>
</feature>